<sequence length="176" mass="19764">MLDTDTTELIDLDFTDIEDINDFSPLPEGKYLCKVESVDIKQNKDSNDMWSLKLKVIEGEYGGRFIFDNMVFSANGIKRIKHILKAMGFDVSGKLKLSTDKLIDRQVFVDTVVEDYDNAAGEKRKKSKVTFAGYEMYDGQDAPPTTSSTGKKSTTKAMTTASSQPVEDDNEYNIPF</sequence>
<gene>
    <name evidence="2" type="ORF">MBAV_001783</name>
</gene>
<dbReference type="Pfam" id="PF05037">
    <property type="entry name" value="DUF669"/>
    <property type="match status" value="1"/>
</dbReference>
<dbReference type="InterPro" id="IPR007731">
    <property type="entry name" value="DUF669"/>
</dbReference>
<organism evidence="2 3">
    <name type="scientific">Candidatus Magnetobacterium bavaricum</name>
    <dbReference type="NCBI Taxonomy" id="29290"/>
    <lineage>
        <taxon>Bacteria</taxon>
        <taxon>Pseudomonadati</taxon>
        <taxon>Nitrospirota</taxon>
        <taxon>Thermodesulfovibrionia</taxon>
        <taxon>Thermodesulfovibrionales</taxon>
        <taxon>Candidatus Magnetobacteriaceae</taxon>
        <taxon>Candidatus Magnetobacterium</taxon>
    </lineage>
</organism>
<evidence type="ECO:0000313" key="2">
    <source>
        <dbReference type="EMBL" id="KJU86015.1"/>
    </source>
</evidence>
<keyword evidence="3" id="KW-1185">Reference proteome</keyword>
<feature type="compositionally biased region" description="Acidic residues" evidence="1">
    <location>
        <begin position="166"/>
        <end position="176"/>
    </location>
</feature>
<dbReference type="AlphaFoldDB" id="A0A0F3GVU7"/>
<proteinExistence type="predicted"/>
<protein>
    <submittedName>
        <fullName evidence="2">Protein containing DUF669</fullName>
    </submittedName>
</protein>
<comment type="caution">
    <text evidence="2">The sequence shown here is derived from an EMBL/GenBank/DDBJ whole genome shotgun (WGS) entry which is preliminary data.</text>
</comment>
<dbReference type="Proteomes" id="UP000033423">
    <property type="component" value="Unassembled WGS sequence"/>
</dbReference>
<feature type="compositionally biased region" description="Low complexity" evidence="1">
    <location>
        <begin position="145"/>
        <end position="163"/>
    </location>
</feature>
<feature type="region of interest" description="Disordered" evidence="1">
    <location>
        <begin position="136"/>
        <end position="176"/>
    </location>
</feature>
<accession>A0A0F3GVU7</accession>
<dbReference type="EMBL" id="LACI01000774">
    <property type="protein sequence ID" value="KJU86015.1"/>
    <property type="molecule type" value="Genomic_DNA"/>
</dbReference>
<evidence type="ECO:0000313" key="3">
    <source>
        <dbReference type="Proteomes" id="UP000033423"/>
    </source>
</evidence>
<reference evidence="2 3" key="1">
    <citation type="submission" date="2015-02" db="EMBL/GenBank/DDBJ databases">
        <title>Single-cell genomics of uncultivated deep-branching MTB reveals a conserved set of magnetosome genes.</title>
        <authorList>
            <person name="Kolinko S."/>
            <person name="Richter M."/>
            <person name="Glockner F.O."/>
            <person name="Brachmann A."/>
            <person name="Schuler D."/>
        </authorList>
    </citation>
    <scope>NUCLEOTIDE SEQUENCE [LARGE SCALE GENOMIC DNA]</scope>
    <source>
        <strain evidence="2">TM-1</strain>
    </source>
</reference>
<evidence type="ECO:0000256" key="1">
    <source>
        <dbReference type="SAM" id="MobiDB-lite"/>
    </source>
</evidence>
<name>A0A0F3GVU7_9BACT</name>